<evidence type="ECO:0000256" key="2">
    <source>
        <dbReference type="ARBA" id="ARBA00022630"/>
    </source>
</evidence>
<evidence type="ECO:0000256" key="5">
    <source>
        <dbReference type="ARBA" id="ARBA00037941"/>
    </source>
</evidence>
<gene>
    <name evidence="7" type="primary">lhgO</name>
    <name evidence="7" type="ORF">KTS45_06625</name>
</gene>
<keyword evidence="3" id="KW-0274">FAD</keyword>
<dbReference type="EMBL" id="JAHQXF010000001">
    <property type="protein sequence ID" value="MBV0923874.1"/>
    <property type="molecule type" value="Genomic_DNA"/>
</dbReference>
<dbReference type="PANTHER" id="PTHR43104:SF2">
    <property type="entry name" value="L-2-HYDROXYGLUTARATE DEHYDROGENASE, MITOCHONDRIAL"/>
    <property type="match status" value="1"/>
</dbReference>
<dbReference type="Gene3D" id="3.50.50.60">
    <property type="entry name" value="FAD/NAD(P)-binding domain"/>
    <property type="match status" value="1"/>
</dbReference>
<dbReference type="SUPFAM" id="SSF51905">
    <property type="entry name" value="FAD/NAD(P)-binding domain"/>
    <property type="match status" value="1"/>
</dbReference>
<keyword evidence="8" id="KW-1185">Reference proteome</keyword>
<dbReference type="EC" id="1.1.3.-" evidence="7"/>
<dbReference type="NCBIfam" id="NF008726">
    <property type="entry name" value="PRK11728.1"/>
    <property type="match status" value="1"/>
</dbReference>
<keyword evidence="4 7" id="KW-0560">Oxidoreductase</keyword>
<evidence type="ECO:0000313" key="8">
    <source>
        <dbReference type="Proteomes" id="UP000766550"/>
    </source>
</evidence>
<keyword evidence="2" id="KW-0285">Flavoprotein</keyword>
<dbReference type="Gene3D" id="3.30.9.10">
    <property type="entry name" value="D-Amino Acid Oxidase, subunit A, domain 2"/>
    <property type="match status" value="1"/>
</dbReference>
<reference evidence="7 8" key="1">
    <citation type="submission" date="2021-06" db="EMBL/GenBank/DDBJ databases">
        <title>New haloarchaea isolates fom saline soil.</title>
        <authorList>
            <person name="Duran-Viseras A."/>
            <person name="Sanchez-Porro C.S."/>
            <person name="Ventosa A."/>
        </authorList>
    </citation>
    <scope>NUCLEOTIDE SEQUENCE [LARGE SCALE GENOMIC DNA]</scope>
    <source>
        <strain evidence="7 8">JCM 183640</strain>
    </source>
</reference>
<protein>
    <submittedName>
        <fullName evidence="7">L-2-hydroxyglutarate oxidase</fullName>
        <ecNumber evidence="7">1.1.3.-</ecNumber>
    </submittedName>
</protein>
<sequence length="400" mass="43965">MSHDVAVVGGGCVGLSVTKHLTERTDLDVAILEKEHHLAQHQSGRNSGVLHPGFNYPPESKKADFATEGTRRMKEYCAEHGVPCEELGVLVVAKTDREEAHLETLAEQAEANGVEYEILRSQEAIREHEPHAVGQAALYAPEAASVDSQQYVYALAREIQQRENASLYTGHAVSEIEHTAAGYRIATSNSDVEASYLVNAAGLHADTLAHQLGVGEQYQVVPFRGEYYEITPDRADLCQTMIYPTPDPQLPFLGVHYTRRTDGKVIVGPNAVLAFGREAYDNTDVNPADLAETLTYEGFQKLLASKTMLSVAWAELNKSYRKRRFTEASQRLVPEVRSEDLEKSYAGIRAQLVSDDGELVKDPLFVERENAVHILNAVSPGLTSSLPFGEHIAETLAAKV</sequence>
<accession>A0A8J7Y8Y2</accession>
<dbReference type="GO" id="GO:0005737">
    <property type="term" value="C:cytoplasm"/>
    <property type="evidence" value="ECO:0007669"/>
    <property type="project" value="TreeGrafter"/>
</dbReference>
<dbReference type="AlphaFoldDB" id="A0A8J7Y8Y2"/>
<evidence type="ECO:0000256" key="1">
    <source>
        <dbReference type="ARBA" id="ARBA00001974"/>
    </source>
</evidence>
<feature type="domain" description="FAD dependent oxidoreductase" evidence="6">
    <location>
        <begin position="4"/>
        <end position="394"/>
    </location>
</feature>
<dbReference type="PANTHER" id="PTHR43104">
    <property type="entry name" value="L-2-HYDROXYGLUTARATE DEHYDROGENASE, MITOCHONDRIAL"/>
    <property type="match status" value="1"/>
</dbReference>
<comment type="caution">
    <text evidence="7">The sequence shown here is derived from an EMBL/GenBank/DDBJ whole genome shotgun (WGS) entry which is preliminary data.</text>
</comment>
<dbReference type="OrthoDB" id="2001at2157"/>
<dbReference type="InterPro" id="IPR036188">
    <property type="entry name" value="FAD/NAD-bd_sf"/>
</dbReference>
<evidence type="ECO:0000256" key="4">
    <source>
        <dbReference type="ARBA" id="ARBA00023002"/>
    </source>
</evidence>
<evidence type="ECO:0000313" key="7">
    <source>
        <dbReference type="EMBL" id="MBV0923874.1"/>
    </source>
</evidence>
<dbReference type="Pfam" id="PF01266">
    <property type="entry name" value="DAO"/>
    <property type="match status" value="1"/>
</dbReference>
<evidence type="ECO:0000259" key="6">
    <source>
        <dbReference type="Pfam" id="PF01266"/>
    </source>
</evidence>
<dbReference type="InterPro" id="IPR006076">
    <property type="entry name" value="FAD-dep_OxRdtase"/>
</dbReference>
<name>A0A8J7Y8Y2_9EURY</name>
<dbReference type="GO" id="GO:0047545">
    <property type="term" value="F:(S)-2-hydroxyglutarate dehydrogenase activity"/>
    <property type="evidence" value="ECO:0007669"/>
    <property type="project" value="TreeGrafter"/>
</dbReference>
<comment type="similarity">
    <text evidence="5">Belongs to the L2HGDH family.</text>
</comment>
<proteinExistence type="inferred from homology"/>
<organism evidence="7 8">
    <name type="scientific">Haloarcula limicola</name>
    <dbReference type="NCBI Taxonomy" id="1429915"/>
    <lineage>
        <taxon>Archaea</taxon>
        <taxon>Methanobacteriati</taxon>
        <taxon>Methanobacteriota</taxon>
        <taxon>Stenosarchaea group</taxon>
        <taxon>Halobacteria</taxon>
        <taxon>Halobacteriales</taxon>
        <taxon>Haloarculaceae</taxon>
        <taxon>Haloarcula</taxon>
    </lineage>
</organism>
<comment type="cofactor">
    <cofactor evidence="1">
        <name>FAD</name>
        <dbReference type="ChEBI" id="CHEBI:57692"/>
    </cofactor>
</comment>
<evidence type="ECO:0000256" key="3">
    <source>
        <dbReference type="ARBA" id="ARBA00022827"/>
    </source>
</evidence>
<dbReference type="Proteomes" id="UP000766550">
    <property type="component" value="Unassembled WGS sequence"/>
</dbReference>